<reference evidence="2 3" key="1">
    <citation type="submission" date="2021-01" db="EMBL/GenBank/DDBJ databases">
        <title>Whole genome shotgun sequence of Catellatospora bangladeshensis NBRC 107357.</title>
        <authorList>
            <person name="Komaki H."/>
            <person name="Tamura T."/>
        </authorList>
    </citation>
    <scope>NUCLEOTIDE SEQUENCE [LARGE SCALE GENOMIC DNA]</scope>
    <source>
        <strain evidence="2 3">NBRC 107357</strain>
    </source>
</reference>
<dbReference type="GO" id="GO:0005829">
    <property type="term" value="C:cytosol"/>
    <property type="evidence" value="ECO:0007669"/>
    <property type="project" value="TreeGrafter"/>
</dbReference>
<name>A0A8J3JP47_9ACTN</name>
<dbReference type="EMBL" id="BONF01000034">
    <property type="protein sequence ID" value="GIF84158.1"/>
    <property type="molecule type" value="Genomic_DNA"/>
</dbReference>
<dbReference type="InterPro" id="IPR036388">
    <property type="entry name" value="WH-like_DNA-bd_sf"/>
</dbReference>
<dbReference type="PROSITE" id="PS51197">
    <property type="entry name" value="HTH_RRF2_2"/>
    <property type="match status" value="1"/>
</dbReference>
<dbReference type="Pfam" id="PF02082">
    <property type="entry name" value="Rrf2"/>
    <property type="match status" value="1"/>
</dbReference>
<dbReference type="AlphaFoldDB" id="A0A8J3JP47"/>
<dbReference type="GO" id="GO:0003700">
    <property type="term" value="F:DNA-binding transcription factor activity"/>
    <property type="evidence" value="ECO:0007669"/>
    <property type="project" value="TreeGrafter"/>
</dbReference>
<organism evidence="2 3">
    <name type="scientific">Catellatospora bangladeshensis</name>
    <dbReference type="NCBI Taxonomy" id="310355"/>
    <lineage>
        <taxon>Bacteria</taxon>
        <taxon>Bacillati</taxon>
        <taxon>Actinomycetota</taxon>
        <taxon>Actinomycetes</taxon>
        <taxon>Micromonosporales</taxon>
        <taxon>Micromonosporaceae</taxon>
        <taxon>Catellatospora</taxon>
    </lineage>
</organism>
<dbReference type="RefSeq" id="WP_203752046.1">
    <property type="nucleotide sequence ID" value="NZ_BONF01000034.1"/>
</dbReference>
<dbReference type="PANTHER" id="PTHR33221">
    <property type="entry name" value="WINGED HELIX-TURN-HELIX TRANSCRIPTIONAL REGULATOR, RRF2 FAMILY"/>
    <property type="match status" value="1"/>
</dbReference>
<dbReference type="Gene3D" id="1.10.10.10">
    <property type="entry name" value="Winged helix-like DNA-binding domain superfamily/Winged helix DNA-binding domain"/>
    <property type="match status" value="1"/>
</dbReference>
<dbReference type="GO" id="GO:0003677">
    <property type="term" value="F:DNA binding"/>
    <property type="evidence" value="ECO:0007669"/>
    <property type="project" value="UniProtKB-KW"/>
</dbReference>
<proteinExistence type="predicted"/>
<protein>
    <submittedName>
        <fullName evidence="2">Rrf2 family transcriptional regulator</fullName>
    </submittedName>
</protein>
<keyword evidence="1" id="KW-0238">DNA-binding</keyword>
<gene>
    <name evidence="2" type="ORF">Cba03nite_55070</name>
</gene>
<dbReference type="NCBIfam" id="TIGR00738">
    <property type="entry name" value="rrf2_super"/>
    <property type="match status" value="1"/>
</dbReference>
<evidence type="ECO:0000313" key="2">
    <source>
        <dbReference type="EMBL" id="GIF84158.1"/>
    </source>
</evidence>
<accession>A0A8J3JP47</accession>
<dbReference type="InterPro" id="IPR036390">
    <property type="entry name" value="WH_DNA-bd_sf"/>
</dbReference>
<evidence type="ECO:0000256" key="1">
    <source>
        <dbReference type="ARBA" id="ARBA00023125"/>
    </source>
</evidence>
<dbReference type="PANTHER" id="PTHR33221:SF5">
    <property type="entry name" value="HTH-TYPE TRANSCRIPTIONAL REGULATOR ISCR"/>
    <property type="match status" value="1"/>
</dbReference>
<keyword evidence="3" id="KW-1185">Reference proteome</keyword>
<evidence type="ECO:0000313" key="3">
    <source>
        <dbReference type="Proteomes" id="UP000601223"/>
    </source>
</evidence>
<comment type="caution">
    <text evidence="2">The sequence shown here is derived from an EMBL/GenBank/DDBJ whole genome shotgun (WGS) entry which is preliminary data.</text>
</comment>
<dbReference type="SUPFAM" id="SSF46785">
    <property type="entry name" value="Winged helix' DNA-binding domain"/>
    <property type="match status" value="1"/>
</dbReference>
<dbReference type="InterPro" id="IPR000944">
    <property type="entry name" value="Tscrpt_reg_Rrf2"/>
</dbReference>
<dbReference type="Proteomes" id="UP000601223">
    <property type="component" value="Unassembled WGS sequence"/>
</dbReference>
<sequence>MHISARHDYAMQAMLAIAAAGGRLVNTNELAALQGIPATYLPPLLYDLRRAELLSSRPGNVGGYSLARGADRITVGDVMRAVSGELSSIRGRPAQSVSYVGAARALPRLWRSVHSLTAELLDGITLRDLLDELPESAAGR</sequence>